<proteinExistence type="predicted"/>
<sequence length="109" mass="11843">MAIPLVPGIRDHGNKVVPCCGAPFFANERGDGYVPFQMSICHTFSFRAEEESTEEIAKRKVTLEDGKKKIQRMGRVFADAHAGCRKPTPGLATLSANHNDLTCMPPVAG</sequence>
<dbReference type="EMBL" id="JAFBMS010000040">
    <property type="protein sequence ID" value="KAG9340734.1"/>
    <property type="molecule type" value="Genomic_DNA"/>
</dbReference>
<evidence type="ECO:0000313" key="1">
    <source>
        <dbReference type="EMBL" id="KAG9340734.1"/>
    </source>
</evidence>
<gene>
    <name evidence="1" type="ORF">JZ751_020326</name>
</gene>
<dbReference type="Proteomes" id="UP000824540">
    <property type="component" value="Unassembled WGS sequence"/>
</dbReference>
<organism evidence="1 2">
    <name type="scientific">Albula glossodonta</name>
    <name type="common">roundjaw bonefish</name>
    <dbReference type="NCBI Taxonomy" id="121402"/>
    <lineage>
        <taxon>Eukaryota</taxon>
        <taxon>Metazoa</taxon>
        <taxon>Chordata</taxon>
        <taxon>Craniata</taxon>
        <taxon>Vertebrata</taxon>
        <taxon>Euteleostomi</taxon>
        <taxon>Actinopterygii</taxon>
        <taxon>Neopterygii</taxon>
        <taxon>Teleostei</taxon>
        <taxon>Albuliformes</taxon>
        <taxon>Albulidae</taxon>
        <taxon>Albula</taxon>
    </lineage>
</organism>
<keyword evidence="2" id="KW-1185">Reference proteome</keyword>
<evidence type="ECO:0000313" key="2">
    <source>
        <dbReference type="Proteomes" id="UP000824540"/>
    </source>
</evidence>
<reference evidence="1" key="1">
    <citation type="thesis" date="2021" institute="BYU ScholarsArchive" country="Provo, UT, USA">
        <title>Applications of and Algorithms for Genome Assembly and Genomic Analyses with an Emphasis on Marine Teleosts.</title>
        <authorList>
            <person name="Pickett B.D."/>
        </authorList>
    </citation>
    <scope>NUCLEOTIDE SEQUENCE</scope>
    <source>
        <strain evidence="1">HI-2016</strain>
    </source>
</reference>
<name>A0A8T2NL08_9TELE</name>
<comment type="caution">
    <text evidence="1">The sequence shown here is derived from an EMBL/GenBank/DDBJ whole genome shotgun (WGS) entry which is preliminary data.</text>
</comment>
<dbReference type="AlphaFoldDB" id="A0A8T2NL08"/>
<accession>A0A8T2NL08</accession>
<protein>
    <submittedName>
        <fullName evidence="1">Uncharacterized protein</fullName>
    </submittedName>
</protein>